<dbReference type="PROSITE" id="PS50994">
    <property type="entry name" value="INTEGRASE"/>
    <property type="match status" value="1"/>
</dbReference>
<dbReference type="eggNOG" id="KOG0017">
    <property type="taxonomic scope" value="Eukaryota"/>
</dbReference>
<protein>
    <submittedName>
        <fullName evidence="3">Uncharacterized protein LOC104248625</fullName>
    </submittedName>
</protein>
<organism evidence="2 3">
    <name type="scientific">Nicotiana sylvestris</name>
    <name type="common">Wood tobacco</name>
    <name type="synonym">South American tobacco</name>
    <dbReference type="NCBI Taxonomy" id="4096"/>
    <lineage>
        <taxon>Eukaryota</taxon>
        <taxon>Viridiplantae</taxon>
        <taxon>Streptophyta</taxon>
        <taxon>Embryophyta</taxon>
        <taxon>Tracheophyta</taxon>
        <taxon>Spermatophyta</taxon>
        <taxon>Magnoliopsida</taxon>
        <taxon>eudicotyledons</taxon>
        <taxon>Gunneridae</taxon>
        <taxon>Pentapetalae</taxon>
        <taxon>asterids</taxon>
        <taxon>lamiids</taxon>
        <taxon>Solanales</taxon>
        <taxon>Solanaceae</taxon>
        <taxon>Nicotianoideae</taxon>
        <taxon>Nicotianeae</taxon>
        <taxon>Nicotiana</taxon>
    </lineage>
</organism>
<keyword evidence="2" id="KW-1185">Reference proteome</keyword>
<dbReference type="STRING" id="4096.A0A1U7YWV4"/>
<dbReference type="RefSeq" id="XP_009803230.1">
    <property type="nucleotide sequence ID" value="XM_009804928.1"/>
</dbReference>
<dbReference type="InterPro" id="IPR036397">
    <property type="entry name" value="RNaseH_sf"/>
</dbReference>
<dbReference type="InterPro" id="IPR012337">
    <property type="entry name" value="RNaseH-like_sf"/>
</dbReference>
<dbReference type="InterPro" id="IPR039537">
    <property type="entry name" value="Retrotran_Ty1/copia-like"/>
</dbReference>
<accession>A0A1U7YWV4</accession>
<gene>
    <name evidence="3" type="primary">LOC104248625</name>
</gene>
<name>A0A1U7YWV4_NICSY</name>
<dbReference type="SUPFAM" id="SSF53098">
    <property type="entry name" value="Ribonuclease H-like"/>
    <property type="match status" value="1"/>
</dbReference>
<dbReference type="GO" id="GO:0015074">
    <property type="term" value="P:DNA integration"/>
    <property type="evidence" value="ECO:0007669"/>
    <property type="project" value="InterPro"/>
</dbReference>
<feature type="domain" description="Integrase catalytic" evidence="1">
    <location>
        <begin position="1"/>
        <end position="71"/>
    </location>
</feature>
<reference evidence="3" key="2">
    <citation type="submission" date="2025-08" db="UniProtKB">
        <authorList>
            <consortium name="RefSeq"/>
        </authorList>
    </citation>
    <scope>IDENTIFICATION</scope>
    <source>
        <tissue evidence="3">Leaf</tissue>
    </source>
</reference>
<evidence type="ECO:0000313" key="2">
    <source>
        <dbReference type="Proteomes" id="UP000189701"/>
    </source>
</evidence>
<evidence type="ECO:0000313" key="3">
    <source>
        <dbReference type="RefSeq" id="XP_009803230.1"/>
    </source>
</evidence>
<dbReference type="PANTHER" id="PTHR42648">
    <property type="entry name" value="TRANSPOSASE, PUTATIVE-RELATED"/>
    <property type="match status" value="1"/>
</dbReference>
<dbReference type="AlphaFoldDB" id="A0A1U7YWV4"/>
<dbReference type="Gene3D" id="3.30.420.10">
    <property type="entry name" value="Ribonuclease H-like superfamily/Ribonuclease H"/>
    <property type="match status" value="1"/>
</dbReference>
<sequence length="148" mass="16796">MAEVFVAFVKKIQVKMKFRVVCIRLDHGTEFDNVKFYDFCNENGISHNFSAPRTPQQNSVVEIKNRTLEEMKNVEEDQDVEPLLVPAEVINMTNGKADMMSEMKEANEDNTASSSTEPSTSITTTKHHAVLSFCGSSSNWRILEFSLR</sequence>
<dbReference type="Proteomes" id="UP000189701">
    <property type="component" value="Unplaced"/>
</dbReference>
<dbReference type="PANTHER" id="PTHR42648:SF21">
    <property type="entry name" value="CYSTEINE-RICH RLK (RECEPTOR-LIKE PROTEIN KINASE) 8"/>
    <property type="match status" value="1"/>
</dbReference>
<feature type="non-terminal residue" evidence="3">
    <location>
        <position position="148"/>
    </location>
</feature>
<dbReference type="InterPro" id="IPR001584">
    <property type="entry name" value="Integrase_cat-core"/>
</dbReference>
<dbReference type="GO" id="GO:0003676">
    <property type="term" value="F:nucleic acid binding"/>
    <property type="evidence" value="ECO:0007669"/>
    <property type="project" value="InterPro"/>
</dbReference>
<reference evidence="2" key="1">
    <citation type="journal article" date="2013" name="Genome Biol.">
        <title>Reference genomes and transcriptomes of Nicotiana sylvestris and Nicotiana tomentosiformis.</title>
        <authorList>
            <person name="Sierro N."/>
            <person name="Battey J.N."/>
            <person name="Ouadi S."/>
            <person name="Bovet L."/>
            <person name="Goepfert S."/>
            <person name="Bakaher N."/>
            <person name="Peitsch M.C."/>
            <person name="Ivanov N.V."/>
        </authorList>
    </citation>
    <scope>NUCLEOTIDE SEQUENCE [LARGE SCALE GENOMIC DNA]</scope>
</reference>
<evidence type="ECO:0000259" key="1">
    <source>
        <dbReference type="PROSITE" id="PS50994"/>
    </source>
</evidence>
<proteinExistence type="predicted"/>